<dbReference type="AlphaFoldDB" id="A0A1F4ZG82"/>
<protein>
    <recommendedName>
        <fullName evidence="3">Dockerin domain-containing protein</fullName>
    </recommendedName>
</protein>
<dbReference type="STRING" id="1797259.A2989_05515"/>
<dbReference type="SUPFAM" id="SSF82171">
    <property type="entry name" value="DPP6 N-terminal domain-like"/>
    <property type="match status" value="1"/>
</dbReference>
<comment type="caution">
    <text evidence="1">The sequence shown here is derived from an EMBL/GenBank/DDBJ whole genome shotgun (WGS) entry which is preliminary data.</text>
</comment>
<organism evidence="1 2">
    <name type="scientific">Candidatus Amesbacteria bacterium RIFCSPLOWO2_01_FULL_48_25</name>
    <dbReference type="NCBI Taxonomy" id="1797259"/>
    <lineage>
        <taxon>Bacteria</taxon>
        <taxon>Candidatus Amesiibacteriota</taxon>
    </lineage>
</organism>
<proteinExistence type="predicted"/>
<evidence type="ECO:0008006" key="3">
    <source>
        <dbReference type="Google" id="ProtNLM"/>
    </source>
</evidence>
<accession>A0A1F4ZG82</accession>
<gene>
    <name evidence="1" type="ORF">A2989_05515</name>
</gene>
<sequence>MCNNIIIKLILILLISLLIFGAEYVRAAELDINVWITHYGQSTSNGGIDGDFNTDGMVNGIDYIVLRTTPPNLITDPNAVFTIPQIAKPAYLSPITDPVFGTKIIRIAGDTGSATGVAGLTTWPADARHHYSKDQPWSVDGAYIALDTSPQIILDGTTYQPLKVCNGGDDRWNPNPARAHERIDAGGNTIKLRDMDSCTVTKTITLPFSVINFGASEGNPSFDGKFAVLHNSTSMFAVNIETGQIGPVVDIASCGLSAGCTVDWTSVSPSGNYAVVQYAPDIPRVYNLNRTTLVLSPRPMPASALECTSSAGIPHDRNQGYILGLGHADMTLDPFDNNNDVIIGQRRSTGSPHYCTASSSMGSVIKVRLNDGAVTSLTNPSNEASSHHISTRNYTRPGWVYVTYFIGSGKRFSNEIIALKIDGSQQVERFVHTHSSSSPYRNEEHGVPSPDGKRILFASGWDANCDSGCGTNTNPQAYVVE</sequence>
<evidence type="ECO:0000313" key="2">
    <source>
        <dbReference type="Proteomes" id="UP000177080"/>
    </source>
</evidence>
<reference evidence="1 2" key="1">
    <citation type="journal article" date="2016" name="Nat. Commun.">
        <title>Thousands of microbial genomes shed light on interconnected biogeochemical processes in an aquifer system.</title>
        <authorList>
            <person name="Anantharaman K."/>
            <person name="Brown C.T."/>
            <person name="Hug L.A."/>
            <person name="Sharon I."/>
            <person name="Castelle C.J."/>
            <person name="Probst A.J."/>
            <person name="Thomas B.C."/>
            <person name="Singh A."/>
            <person name="Wilkins M.J."/>
            <person name="Karaoz U."/>
            <person name="Brodie E.L."/>
            <person name="Williams K.H."/>
            <person name="Hubbard S.S."/>
            <person name="Banfield J.F."/>
        </authorList>
    </citation>
    <scope>NUCLEOTIDE SEQUENCE [LARGE SCALE GENOMIC DNA]</scope>
</reference>
<dbReference type="EMBL" id="MEXN01000001">
    <property type="protein sequence ID" value="OGD04454.1"/>
    <property type="molecule type" value="Genomic_DNA"/>
</dbReference>
<dbReference type="Proteomes" id="UP000177080">
    <property type="component" value="Unassembled WGS sequence"/>
</dbReference>
<evidence type="ECO:0000313" key="1">
    <source>
        <dbReference type="EMBL" id="OGD04454.1"/>
    </source>
</evidence>
<name>A0A1F4ZG82_9BACT</name>